<evidence type="ECO:0000313" key="5">
    <source>
        <dbReference type="Proteomes" id="UP000181870"/>
    </source>
</evidence>
<dbReference type="PROSITE" id="PS51257">
    <property type="entry name" value="PROKAR_LIPOPROTEIN"/>
    <property type="match status" value="1"/>
</dbReference>
<dbReference type="Proteomes" id="UP000183670">
    <property type="component" value="Unassembled WGS sequence"/>
</dbReference>
<accession>A0A1G8ARF5</accession>
<feature type="compositionally biased region" description="Basic and acidic residues" evidence="1">
    <location>
        <begin position="24"/>
        <end position="34"/>
    </location>
</feature>
<sequence>MKTGILFLALFAFIACSNSSSEVIDDKEQPKPEQPEQQVDGSLIADGNSAKTYDLIKRSGYNHEAPDSSREHKTEHFQHIQQVRDNQLNKYVFAFFIHAAIDDDRGLPNITDRQRNEIKTDNKSPQSLVGQQGETMVFRWKFCLPAGFRTTTKFSHLHQLKGIDNASGTADVSSPLITLTAYSNSKGGQQLRVRYDKRGESTTTIASTDLADFLGNWVEVEEKARFGEDGSYEVTITRVKDGKVLLKLDPQKMDMWRTDCTGLRPKWGIYRYLGENRSWQDQLRDEEIRFADFSIKKL</sequence>
<name>A0A1G8ARF5_BACOV</name>
<reference evidence="5 6" key="1">
    <citation type="submission" date="2016-10" db="EMBL/GenBank/DDBJ databases">
        <authorList>
            <person name="de Groot N.N."/>
        </authorList>
    </citation>
    <scope>NUCLEOTIDE SEQUENCE [LARGE SCALE GENOMIC DNA]</scope>
    <source>
        <strain evidence="3 6">NLAE-zl-C500</strain>
        <strain evidence="4 5">NLAE-zl-C57</strain>
    </source>
</reference>
<protein>
    <submittedName>
        <fullName evidence="4">Polysaccharide lyase</fullName>
    </submittedName>
</protein>
<dbReference type="Proteomes" id="UP000181870">
    <property type="component" value="Unassembled WGS sequence"/>
</dbReference>
<evidence type="ECO:0000313" key="4">
    <source>
        <dbReference type="EMBL" id="SDH23443.1"/>
    </source>
</evidence>
<feature type="chain" id="PRO_5010470579" evidence="2">
    <location>
        <begin position="22"/>
        <end position="298"/>
    </location>
</feature>
<organism evidence="4 5">
    <name type="scientific">Bacteroides ovatus</name>
    <dbReference type="NCBI Taxonomy" id="28116"/>
    <lineage>
        <taxon>Bacteria</taxon>
        <taxon>Pseudomonadati</taxon>
        <taxon>Bacteroidota</taxon>
        <taxon>Bacteroidia</taxon>
        <taxon>Bacteroidales</taxon>
        <taxon>Bacteroidaceae</taxon>
        <taxon>Bacteroides</taxon>
    </lineage>
</organism>
<evidence type="ECO:0000256" key="1">
    <source>
        <dbReference type="SAM" id="MobiDB-lite"/>
    </source>
</evidence>
<evidence type="ECO:0000256" key="2">
    <source>
        <dbReference type="SAM" id="SignalP"/>
    </source>
</evidence>
<proteinExistence type="predicted"/>
<keyword evidence="2" id="KW-0732">Signal</keyword>
<dbReference type="AlphaFoldDB" id="A0A1G8ARF5"/>
<evidence type="ECO:0000313" key="6">
    <source>
        <dbReference type="Proteomes" id="UP000183670"/>
    </source>
</evidence>
<gene>
    <name evidence="3" type="ORF">SAMN05192581_1002130</name>
    <name evidence="4" type="ORF">SAMN05192582_100338</name>
</gene>
<dbReference type="RefSeq" id="WP_074556590.1">
    <property type="nucleotide sequence ID" value="NZ_FMYE01000002.1"/>
</dbReference>
<dbReference type="EMBL" id="FMYE01000002">
    <property type="protein sequence ID" value="SDB75506.1"/>
    <property type="molecule type" value="Genomic_DNA"/>
</dbReference>
<dbReference type="GO" id="GO:0016829">
    <property type="term" value="F:lyase activity"/>
    <property type="evidence" value="ECO:0007669"/>
    <property type="project" value="UniProtKB-KW"/>
</dbReference>
<dbReference type="Gene3D" id="2.60.120.200">
    <property type="match status" value="1"/>
</dbReference>
<feature type="region of interest" description="Disordered" evidence="1">
    <location>
        <begin position="22"/>
        <end position="44"/>
    </location>
</feature>
<dbReference type="EMBL" id="FNDO01000003">
    <property type="protein sequence ID" value="SDH23443.1"/>
    <property type="molecule type" value="Genomic_DNA"/>
</dbReference>
<keyword evidence="4" id="KW-0456">Lyase</keyword>
<feature type="signal peptide" evidence="2">
    <location>
        <begin position="1"/>
        <end position="21"/>
    </location>
</feature>
<evidence type="ECO:0000313" key="3">
    <source>
        <dbReference type="EMBL" id="SDB75506.1"/>
    </source>
</evidence>